<reference evidence="4" key="1">
    <citation type="submission" date="2020-06" db="EMBL/GenBank/DDBJ databases">
        <authorList>
            <consortium name="Wellcome Sanger Institute Data Sharing"/>
        </authorList>
    </citation>
    <scope>NUCLEOTIDE SEQUENCE [LARGE SCALE GENOMIC DNA]</scope>
</reference>
<keyword evidence="2" id="KW-0677">Repeat</keyword>
<evidence type="ECO:0000313" key="5">
    <source>
        <dbReference type="Proteomes" id="UP000694680"/>
    </source>
</evidence>
<name>A0A8C5EQ16_GOUWI</name>
<dbReference type="InterPro" id="IPR036322">
    <property type="entry name" value="WD40_repeat_dom_sf"/>
</dbReference>
<organism evidence="4 5">
    <name type="scientific">Gouania willdenowi</name>
    <name type="common">Blunt-snouted clingfish</name>
    <name type="synonym">Lepadogaster willdenowi</name>
    <dbReference type="NCBI Taxonomy" id="441366"/>
    <lineage>
        <taxon>Eukaryota</taxon>
        <taxon>Metazoa</taxon>
        <taxon>Chordata</taxon>
        <taxon>Craniata</taxon>
        <taxon>Vertebrata</taxon>
        <taxon>Euteleostomi</taxon>
        <taxon>Actinopterygii</taxon>
        <taxon>Neopterygii</taxon>
        <taxon>Teleostei</taxon>
        <taxon>Neoteleostei</taxon>
        <taxon>Acanthomorphata</taxon>
        <taxon>Ovalentaria</taxon>
        <taxon>Blenniimorphae</taxon>
        <taxon>Blenniiformes</taxon>
        <taxon>Gobiesocoidei</taxon>
        <taxon>Gobiesocidae</taxon>
        <taxon>Gobiesocinae</taxon>
        <taxon>Gouania</taxon>
    </lineage>
</organism>
<dbReference type="SMART" id="SM00320">
    <property type="entry name" value="WD40"/>
    <property type="match status" value="4"/>
</dbReference>
<dbReference type="PANTHER" id="PTHR44324">
    <property type="entry name" value="WD40 REPEAT DOMAIN 95"/>
    <property type="match status" value="1"/>
</dbReference>
<reference evidence="4" key="2">
    <citation type="submission" date="2025-08" db="UniProtKB">
        <authorList>
            <consortium name="Ensembl"/>
        </authorList>
    </citation>
    <scope>IDENTIFICATION</scope>
</reference>
<keyword evidence="1 3" id="KW-0853">WD repeat</keyword>
<dbReference type="PROSITE" id="PS50082">
    <property type="entry name" value="WD_REPEATS_2"/>
    <property type="match status" value="2"/>
</dbReference>
<dbReference type="InterPro" id="IPR051242">
    <property type="entry name" value="WD-EF-hand_domain"/>
</dbReference>
<protein>
    <submittedName>
        <fullName evidence="4">Uncharacterized protein</fullName>
    </submittedName>
</protein>
<evidence type="ECO:0000256" key="2">
    <source>
        <dbReference type="ARBA" id="ARBA00022737"/>
    </source>
</evidence>
<dbReference type="Gene3D" id="2.130.10.10">
    <property type="entry name" value="YVTN repeat-like/Quinoprotein amine dehydrogenase"/>
    <property type="match status" value="2"/>
</dbReference>
<dbReference type="InterPro" id="IPR019775">
    <property type="entry name" value="WD40_repeat_CS"/>
</dbReference>
<dbReference type="Ensembl" id="ENSGWIT00000027134.1">
    <property type="protein sequence ID" value="ENSGWIP00000024807.1"/>
    <property type="gene ID" value="ENSGWIG00000013132.1"/>
</dbReference>
<dbReference type="Proteomes" id="UP000694680">
    <property type="component" value="Chromosome 13"/>
</dbReference>
<evidence type="ECO:0000256" key="1">
    <source>
        <dbReference type="ARBA" id="ARBA00022574"/>
    </source>
</evidence>
<proteinExistence type="predicted"/>
<dbReference type="AlphaFoldDB" id="A0A8C5EQ16"/>
<accession>A0A8C5EQ16</accession>
<reference evidence="4" key="3">
    <citation type="submission" date="2025-09" db="UniProtKB">
        <authorList>
            <consortium name="Ensembl"/>
        </authorList>
    </citation>
    <scope>IDENTIFICATION</scope>
</reference>
<feature type="repeat" description="WD" evidence="3">
    <location>
        <begin position="139"/>
        <end position="172"/>
    </location>
</feature>
<dbReference type="InterPro" id="IPR001680">
    <property type="entry name" value="WD40_rpt"/>
</dbReference>
<keyword evidence="5" id="KW-1185">Reference proteome</keyword>
<dbReference type="Pfam" id="PF00400">
    <property type="entry name" value="WD40"/>
    <property type="match status" value="4"/>
</dbReference>
<feature type="repeat" description="WD" evidence="3">
    <location>
        <begin position="88"/>
        <end position="129"/>
    </location>
</feature>
<evidence type="ECO:0000313" key="4">
    <source>
        <dbReference type="Ensembl" id="ENSGWIP00000024807.1"/>
    </source>
</evidence>
<dbReference type="PROSITE" id="PS00678">
    <property type="entry name" value="WD_REPEATS_1"/>
    <property type="match status" value="2"/>
</dbReference>
<dbReference type="SUPFAM" id="SSF50978">
    <property type="entry name" value="WD40 repeat-like"/>
    <property type="match status" value="1"/>
</dbReference>
<evidence type="ECO:0000256" key="3">
    <source>
        <dbReference type="PROSITE-ProRule" id="PRU00221"/>
    </source>
</evidence>
<dbReference type="PANTHER" id="PTHR44324:SF4">
    <property type="entry name" value="WD40 REPEAT DOMAIN 95"/>
    <property type="match status" value="1"/>
</dbReference>
<dbReference type="InterPro" id="IPR015943">
    <property type="entry name" value="WD40/YVTN_repeat-like_dom_sf"/>
</dbReference>
<sequence length="437" mass="48616">MQCNMSLPCSKPNVLITRGTLLIGLLLFQIWHIEEQSCLFTVDLKENGIHGDVSACSFSSSWKSLYVAADSMAVLSMKTSPQLPSRLAVSHDDPVTCCGFSDELRQVVSYAEGSVVKVWDFDSGRQVFEFGGKDLAGTTCLTFDPKGRRLITGGKDGCLKIWNFNTGLCLKTLKKDTKCKVTLTDLPEELHHYQKPEPPWKDDLKNGHHGDILSVAHCPPSLLATGTCNGEIIVWNMVSGLVHCRFGSTLSAEHQNVEGKRKVGHTVIEIQVLFDDGNTRLAFIDLDVSVPSVLQRSFGNIFITFQSKEQQKVVKLAKANSDALLYVGDQIGYIYVYSTETFAFEHKMPRGTVYIHLCLHIIDSDQVVLTSSTDCTVRLWSARGQFIGTFGQPEIWSVDIPSSWIHPDVPFRVLIDPRSFPDEKMLSRKSHLSKATS</sequence>